<dbReference type="GO" id="GO:0016491">
    <property type="term" value="F:oxidoreductase activity"/>
    <property type="evidence" value="ECO:0007669"/>
    <property type="project" value="UniProtKB-KW"/>
</dbReference>
<keyword evidence="4" id="KW-0343">GTPase activation</keyword>
<proteinExistence type="inferred from homology"/>
<dbReference type="VEuPathDB" id="VectorBase:AALB20_028789"/>
<dbReference type="STRING" id="7167.A0A182FEX8"/>
<dbReference type="Proteomes" id="UP000069272">
    <property type="component" value="Chromosome 3L"/>
</dbReference>
<evidence type="ECO:0000259" key="11">
    <source>
        <dbReference type="PROSITE" id="PS50086"/>
    </source>
</evidence>
<dbReference type="PANTHER" id="PTHR11091">
    <property type="entry name" value="OXIDOREDUCTASE-RELATED"/>
    <property type="match status" value="1"/>
</dbReference>
<name>A0A182FEX8_ANOAL</name>
<reference evidence="12" key="2">
    <citation type="submission" date="2022-08" db="UniProtKB">
        <authorList>
            <consortium name="EnsemblMetazoa"/>
        </authorList>
    </citation>
    <scope>IDENTIFICATION</scope>
    <source>
        <strain evidence="12">STECLA/ALBI9_A</strain>
    </source>
</reference>
<evidence type="ECO:0000256" key="6">
    <source>
        <dbReference type="ARBA" id="ARBA00023002"/>
    </source>
</evidence>
<dbReference type="EnsemblMetazoa" id="AALB005069-RA">
    <property type="protein sequence ID" value="AALB005069-PA"/>
    <property type="gene ID" value="AALB005069"/>
</dbReference>
<evidence type="ECO:0000256" key="5">
    <source>
        <dbReference type="ARBA" id="ARBA00022490"/>
    </source>
</evidence>
<dbReference type="InterPro" id="IPR036111">
    <property type="entry name" value="Mal/L-sulfo/L-lacto_DH-like_sf"/>
</dbReference>
<protein>
    <recommendedName>
        <fullName evidence="10">TBC1 domain family member 13</fullName>
    </recommendedName>
</protein>
<evidence type="ECO:0000256" key="10">
    <source>
        <dbReference type="ARBA" id="ARBA00067477"/>
    </source>
</evidence>
<keyword evidence="5" id="KW-0963">Cytoplasm</keyword>
<comment type="subcellular location">
    <subcellularLocation>
        <location evidence="2">Cytoplasm</location>
    </subcellularLocation>
    <subcellularLocation>
        <location evidence="1">Membrane</location>
    </subcellularLocation>
</comment>
<evidence type="ECO:0000256" key="4">
    <source>
        <dbReference type="ARBA" id="ARBA00022468"/>
    </source>
</evidence>
<dbReference type="VEuPathDB" id="VectorBase:AALB20_030489"/>
<dbReference type="Gene3D" id="1.10.8.270">
    <property type="entry name" value="putative rabgap domain of human tbc1 domain family member 14 like domains"/>
    <property type="match status" value="1"/>
</dbReference>
<keyword evidence="13" id="KW-1185">Reference proteome</keyword>
<evidence type="ECO:0000256" key="1">
    <source>
        <dbReference type="ARBA" id="ARBA00004370"/>
    </source>
</evidence>
<dbReference type="Pfam" id="PF02615">
    <property type="entry name" value="Ldh_2"/>
    <property type="match status" value="1"/>
</dbReference>
<feature type="domain" description="Rab-GAP TBC" evidence="11">
    <location>
        <begin position="499"/>
        <end position="795"/>
    </location>
</feature>
<accession>A0A182FEX8</accession>
<comment type="similarity">
    <text evidence="3">Belongs to the LDH2/MDH2 oxidoreductase family.</text>
</comment>
<dbReference type="InterPro" id="IPR035969">
    <property type="entry name" value="Rab-GAP_TBC_sf"/>
</dbReference>
<evidence type="ECO:0000256" key="3">
    <source>
        <dbReference type="ARBA" id="ARBA00006056"/>
    </source>
</evidence>
<dbReference type="FunFam" id="1.10.8.270:FF:000019">
    <property type="entry name" value="TBC1 domain family member 13"/>
    <property type="match status" value="1"/>
</dbReference>
<dbReference type="AlphaFoldDB" id="A0A182FEX8"/>
<evidence type="ECO:0000313" key="12">
    <source>
        <dbReference type="EnsemblMetazoa" id="AALB005069-PA"/>
    </source>
</evidence>
<dbReference type="GO" id="GO:0005737">
    <property type="term" value="C:cytoplasm"/>
    <property type="evidence" value="ECO:0007669"/>
    <property type="project" value="UniProtKB-SubCell"/>
</dbReference>
<dbReference type="InterPro" id="IPR043144">
    <property type="entry name" value="Mal/L-sulf/L-lact_DH-like_ah"/>
</dbReference>
<dbReference type="Gene3D" id="1.10.472.80">
    <property type="entry name" value="Ypt/Rab-GAP domain of gyp1p, domain 3"/>
    <property type="match status" value="1"/>
</dbReference>
<reference evidence="12 13" key="1">
    <citation type="journal article" date="2017" name="G3 (Bethesda)">
        <title>The Physical Genome Mapping of Anopheles albimanus Corrected Scaffold Misassemblies and Identified Interarm Rearrangements in Genus Anopheles.</title>
        <authorList>
            <person name="Artemov G.N."/>
            <person name="Peery A.N."/>
            <person name="Jiang X."/>
            <person name="Tu Z."/>
            <person name="Stegniy V.N."/>
            <person name="Sharakhova M.V."/>
            <person name="Sharakhov I.V."/>
        </authorList>
    </citation>
    <scope>NUCLEOTIDE SEQUENCE [LARGE SCALE GENOMIC DNA]</scope>
    <source>
        <strain evidence="12 13">ALBI9_A</strain>
    </source>
</reference>
<comment type="function">
    <text evidence="8">Acts as a GTPase-activating protein for RAB35. Together with RAB35 may be involved in regulation of insulin-induced glucose transporter SLC2A4/GLUT4 translocation to the plasma membrane in adipocytes.</text>
</comment>
<keyword evidence="6" id="KW-0560">Oxidoreductase</keyword>
<dbReference type="PANTHER" id="PTHR11091:SF0">
    <property type="entry name" value="MALATE DEHYDROGENASE"/>
    <property type="match status" value="1"/>
</dbReference>
<keyword evidence="7" id="KW-0472">Membrane</keyword>
<dbReference type="Gene3D" id="1.10.10.750">
    <property type="entry name" value="Ypt/Rab-GAP domain of gyp1p, domain 1"/>
    <property type="match status" value="1"/>
</dbReference>
<comment type="subunit">
    <text evidence="9">Interacts with RAB1A and RAB10; in a GTP-dependent manner.</text>
</comment>
<dbReference type="InterPro" id="IPR043143">
    <property type="entry name" value="Mal/L-sulf/L-lact_DH-like_NADP"/>
</dbReference>
<dbReference type="SUPFAM" id="SSF89733">
    <property type="entry name" value="L-sulfolactate dehydrogenase-like"/>
    <property type="match status" value="1"/>
</dbReference>
<dbReference type="VEuPathDB" id="VectorBase:AALB005069"/>
<dbReference type="SUPFAM" id="SSF47923">
    <property type="entry name" value="Ypt/Rab-GAP domain of gyp1p"/>
    <property type="match status" value="2"/>
</dbReference>
<sequence>MMPWTTSSSLVSFLRRSSKAAAFTPLANRAPTPQWHMSVDGAGMCARQLRTLLVLVDGRHNNRLEPVAHQSSVVGQQSWNTKRKQYYQQHRASSANFGTNSSRTMSGAASKQSLVALEEARRFMVDCLVKSRTPLAHAQAQADLLAEADYRGHFSHGMNRLEMYINDLHKNACDGAAVPTILNETPATAWVDGNNGLGAVVGNFCMDLAIKKAKEVGVGWVCAKRSNHYGIAGWYTMRAMKAGCIGMSMTNTSPLASPTRSKEAALGTNPISVGAPAKDGDGFVLDMATTAVAVGKIEMQRRKNEPIPLGWAQGPDGHPTTDASVAFDTACLMPLGGSELTSGYKGYGLGAMVEMFCGVLAGANYATKIRKWTHAGADSEADLGQCFVAINPSCFAPGFEDRLSDMNGILRNMPTTDPALPVLVAGDPERHHMEKVDKDGGLAYHVNQIKTCTELSERTLPGVRIMSLYKIRVADLEALLDEDELDLKALRNFCFNGIPDCNGYRALCWKLILGYLGPRKSTWPAKLAKQRELYKQLLTEMVISPGEQDGPECIDHPLSDGPESNWSTFFKDNEVLLQIDKDVRRLCPDISFFQQATDYPCELVRERERKLHVRVAPSTLSSANVERKGVGMTKQINLITKRATESYEAMDNGQEAHWEVVERILFLYAKLNPGQGYVQGMNEIIGPIYYVFASDPDLQYRRHAEADCFFCFTALMGEIRDFFIKTLDESEGGIKGMMAKLSNLLHERDAEVWERLRDQELYPQYYSFRWLTLLLSQEFPLPDVLRIWDSVFADHKRYDFLIKICCSMILLLREQILENDFANNVKLLQNFPTMDINVVLRRATNLD</sequence>
<evidence type="ECO:0000256" key="7">
    <source>
        <dbReference type="ARBA" id="ARBA00023136"/>
    </source>
</evidence>
<dbReference type="Pfam" id="PF00566">
    <property type="entry name" value="RabGAP-TBC"/>
    <property type="match status" value="1"/>
</dbReference>
<evidence type="ECO:0000256" key="2">
    <source>
        <dbReference type="ARBA" id="ARBA00004496"/>
    </source>
</evidence>
<dbReference type="GO" id="GO:0016020">
    <property type="term" value="C:membrane"/>
    <property type="evidence" value="ECO:0007669"/>
    <property type="project" value="UniProtKB-SubCell"/>
</dbReference>
<dbReference type="Gene3D" id="1.10.1530.10">
    <property type="match status" value="1"/>
</dbReference>
<dbReference type="FunFam" id="1.10.472.80:FF:000009">
    <property type="entry name" value="TBC1 domain family member 13"/>
    <property type="match status" value="1"/>
</dbReference>
<evidence type="ECO:0000256" key="9">
    <source>
        <dbReference type="ARBA" id="ARBA00064536"/>
    </source>
</evidence>
<dbReference type="PROSITE" id="PS50086">
    <property type="entry name" value="TBC_RABGAP"/>
    <property type="match status" value="1"/>
</dbReference>
<organism evidence="12 13">
    <name type="scientific">Anopheles albimanus</name>
    <name type="common">New world malaria mosquito</name>
    <dbReference type="NCBI Taxonomy" id="7167"/>
    <lineage>
        <taxon>Eukaryota</taxon>
        <taxon>Metazoa</taxon>
        <taxon>Ecdysozoa</taxon>
        <taxon>Arthropoda</taxon>
        <taxon>Hexapoda</taxon>
        <taxon>Insecta</taxon>
        <taxon>Pterygota</taxon>
        <taxon>Neoptera</taxon>
        <taxon>Endopterygota</taxon>
        <taxon>Diptera</taxon>
        <taxon>Nematocera</taxon>
        <taxon>Culicoidea</taxon>
        <taxon>Culicidae</taxon>
        <taxon>Anophelinae</taxon>
        <taxon>Anopheles</taxon>
    </lineage>
</organism>
<evidence type="ECO:0000256" key="8">
    <source>
        <dbReference type="ARBA" id="ARBA00059763"/>
    </source>
</evidence>
<dbReference type="Gene3D" id="3.30.1370.60">
    <property type="entry name" value="Hypothetical oxidoreductase yiak, domain 2"/>
    <property type="match status" value="1"/>
</dbReference>
<dbReference type="InterPro" id="IPR003767">
    <property type="entry name" value="Malate/L-lactate_DH-like"/>
</dbReference>
<evidence type="ECO:0000313" key="13">
    <source>
        <dbReference type="Proteomes" id="UP000069272"/>
    </source>
</evidence>
<dbReference type="GO" id="GO:0005096">
    <property type="term" value="F:GTPase activator activity"/>
    <property type="evidence" value="ECO:0007669"/>
    <property type="project" value="UniProtKB-KW"/>
</dbReference>
<dbReference type="InterPro" id="IPR000195">
    <property type="entry name" value="Rab-GAP-TBC_dom"/>
</dbReference>
<dbReference type="SMART" id="SM00164">
    <property type="entry name" value="TBC"/>
    <property type="match status" value="1"/>
</dbReference>